<sequence length="260" mass="28081">MMMKMFSNIEKNKWLQGAAYFLMVITFVTSHISNASAKTQKKAPASAVAYDDNQNASVGVMDLSVLPAVKGSVKQYLPTPYGNLGGLLFNDGTQVMFSTMFGEAVKSFVRPGQEVTIRGLKARKLPLLQAFLIENKNGRKIEEDSPEAGFSPVPITGPDLFVQGQIAQLLHNLQGQVMGVVLKDGTVVYIRPSDIGKLGFELQPGVSLYVRGMGSSTSMGKALQARLIGQTQNHMIELLQINAPPFGAPAGSPAYDYIPQ</sequence>
<dbReference type="EMBL" id="CAMXCH010000003">
    <property type="protein sequence ID" value="CAI3950444.1"/>
    <property type="molecule type" value="Genomic_DNA"/>
</dbReference>
<evidence type="ECO:0000313" key="1">
    <source>
        <dbReference type="EMBL" id="CAI3950444.1"/>
    </source>
</evidence>
<evidence type="ECO:0000313" key="2">
    <source>
        <dbReference type="Proteomes" id="UP001154272"/>
    </source>
</evidence>
<gene>
    <name evidence="1" type="ORF">R83534S58_LOCUS1677</name>
</gene>
<reference evidence="1" key="1">
    <citation type="submission" date="2022-10" db="EMBL/GenBank/DDBJ databases">
        <authorList>
            <person name="Botero Cardona J."/>
        </authorList>
    </citation>
    <scope>NUCLEOTIDE SEQUENCE</scope>
    <source>
        <strain evidence="1">R-83534</strain>
    </source>
</reference>
<protein>
    <submittedName>
        <fullName evidence="1">Uncharacterized protein</fullName>
    </submittedName>
</protein>
<comment type="caution">
    <text evidence="1">The sequence shown here is derived from an EMBL/GenBank/DDBJ whole genome shotgun (WGS) entry which is preliminary data.</text>
</comment>
<accession>A0ABN8WEK4</accession>
<dbReference type="Proteomes" id="UP001154272">
    <property type="component" value="Unassembled WGS sequence"/>
</dbReference>
<name>A0ABN8WEK4_9PROT</name>
<organism evidence="1 2">
    <name type="scientific">Commensalibacter papalotli</name>
    <name type="common">ex Botero et al. 2024</name>
    <dbReference type="NCBI Taxonomy" id="2972766"/>
    <lineage>
        <taxon>Bacteria</taxon>
        <taxon>Pseudomonadati</taxon>
        <taxon>Pseudomonadota</taxon>
        <taxon>Alphaproteobacteria</taxon>
        <taxon>Acetobacterales</taxon>
        <taxon>Acetobacteraceae</taxon>
    </lineage>
</organism>
<keyword evidence="2" id="KW-1185">Reference proteome</keyword>
<proteinExistence type="predicted"/>